<protein>
    <submittedName>
        <fullName evidence="5">Alanine--glyoxylate transaminase</fullName>
        <ecNumber evidence="5">2.6.1.44</ecNumber>
    </submittedName>
</protein>
<sequence>MLQEHQSEQEITTPGFSEAELLKLLADNYQLSGTLKPLAGYCDQNLLLSTDTGKRFIVKVANSAEKPLELAMQNAAMAHLTNKELAVPHALANQQQKQMTRITDGSGINFNLRVLSYLTGDFYADINTKTQTSELWQSLGQFIAEINNGLSDFSHPGAYRFFEWDLAHGFGICQTKKDLLSSAEQVLVEHFLDIYQTQTMALLSQCRQGVIHNDANDYNLIVNSTECATSITGLIDFGDMVFSHVINELAITCAYALMKQADPINALVTIVASYHQHNQLTATELEVLLSLIALRLCVSVCNSAQAIKAQPDNDYLLISAKPAWQLLTQLKKQNAYSVLCQLRLACGFETDSGKSKTDITSFRKKHLGKTLSLSYQQPLKIVRGQGAYLFDEQGRRYLDMVNNVCHVGHCHPKVVSAGQEQLGKLNTNTRYLHDNIVNYAEKLLATMPDELSVCMLVNSGSEANELAFRLAKNYSKGTELLVVDGAYHGNTNACIEASPYKFDGPGGAGAAEYVHIVDLPDPYRGTHLGNSPETTNAYADSVNKVLSNIAEQKKKPSAFICESLQGVAGQIIMPDGYLSAVYEKVRAAGGVCIADEVQVGFGRVGTHMWAFETQGVTPDIVTLGKPIGNGHPMAAVITTQAIADAFVNGMEYFNTFGGNPVSCAIGSAVLDVIHDENLQQHALQLGAYFMAQLEQVQQDFALIGDVRGLGLFIGVELVEDRVTKEPATDKTGLLVEFFKEHNILLSTEGRYYNILKIKPPLAFSKTDADEFISVLRLGLAKFS</sequence>
<dbReference type="Pfam" id="PF01636">
    <property type="entry name" value="APH"/>
    <property type="match status" value="1"/>
</dbReference>
<dbReference type="InterPro" id="IPR049704">
    <property type="entry name" value="Aminotrans_3_PPA_site"/>
</dbReference>
<dbReference type="PANTHER" id="PTHR45688:SF13">
    <property type="entry name" value="ALANINE--GLYOXYLATE AMINOTRANSFERASE 2-LIKE"/>
    <property type="match status" value="1"/>
</dbReference>
<keyword evidence="5" id="KW-0808">Transferase</keyword>
<dbReference type="Pfam" id="PF00202">
    <property type="entry name" value="Aminotran_3"/>
    <property type="match status" value="1"/>
</dbReference>
<evidence type="ECO:0000256" key="1">
    <source>
        <dbReference type="ARBA" id="ARBA00001933"/>
    </source>
</evidence>
<evidence type="ECO:0000256" key="2">
    <source>
        <dbReference type="ARBA" id="ARBA00008954"/>
    </source>
</evidence>
<dbReference type="PROSITE" id="PS00600">
    <property type="entry name" value="AA_TRANSFER_CLASS_3"/>
    <property type="match status" value="1"/>
</dbReference>
<evidence type="ECO:0000313" key="6">
    <source>
        <dbReference type="Proteomes" id="UP000029868"/>
    </source>
</evidence>
<dbReference type="RefSeq" id="WP_052093719.1">
    <property type="nucleotide sequence ID" value="NZ_JQEC01000034.1"/>
</dbReference>
<dbReference type="GO" id="GO:0008453">
    <property type="term" value="F:alanine-glyoxylate transaminase activity"/>
    <property type="evidence" value="ECO:0007669"/>
    <property type="project" value="UniProtKB-EC"/>
</dbReference>
<dbReference type="InterPro" id="IPR015424">
    <property type="entry name" value="PyrdxlP-dep_Trfase"/>
</dbReference>
<dbReference type="SUPFAM" id="SSF53383">
    <property type="entry name" value="PLP-dependent transferases"/>
    <property type="match status" value="1"/>
</dbReference>
<organism evidence="5 6">
    <name type="scientific">Colwellia psychrerythraea</name>
    <name type="common">Vibrio psychroerythus</name>
    <dbReference type="NCBI Taxonomy" id="28229"/>
    <lineage>
        <taxon>Bacteria</taxon>
        <taxon>Pseudomonadati</taxon>
        <taxon>Pseudomonadota</taxon>
        <taxon>Gammaproteobacteria</taxon>
        <taxon>Alteromonadales</taxon>
        <taxon>Colwelliaceae</taxon>
        <taxon>Colwellia</taxon>
    </lineage>
</organism>
<reference evidence="5 6" key="1">
    <citation type="submission" date="2014-08" db="EMBL/GenBank/DDBJ databases">
        <title>Genomic and Phenotypic Diversity of Colwellia psychrerythraea strains from Disparate Marine Basins.</title>
        <authorList>
            <person name="Techtmann S.M."/>
            <person name="Stelling S.C."/>
            <person name="Utturkar S.M."/>
            <person name="Alshibli N."/>
            <person name="Harris A."/>
            <person name="Brown S.D."/>
            <person name="Hazen T.C."/>
        </authorList>
    </citation>
    <scope>NUCLEOTIDE SEQUENCE [LARGE SCALE GENOMIC DNA]</scope>
    <source>
        <strain evidence="5 6">GAB14E</strain>
    </source>
</reference>
<dbReference type="OrthoDB" id="9801052at2"/>
<dbReference type="Gene3D" id="3.30.200.20">
    <property type="entry name" value="Phosphorylase Kinase, domain 1"/>
    <property type="match status" value="1"/>
</dbReference>
<dbReference type="EC" id="2.6.1.44" evidence="5"/>
<comment type="similarity">
    <text evidence="2">Belongs to the class-III pyridoxal-phosphate-dependent aminotransferase family.</text>
</comment>
<keyword evidence="5" id="KW-0032">Aminotransferase</keyword>
<name>A0A099KQT9_COLPS</name>
<dbReference type="CDD" id="cd00610">
    <property type="entry name" value="OAT_like"/>
    <property type="match status" value="1"/>
</dbReference>
<accession>A0A099KQT9</accession>
<dbReference type="Gene3D" id="3.90.1200.10">
    <property type="match status" value="1"/>
</dbReference>
<evidence type="ECO:0000259" key="4">
    <source>
        <dbReference type="Pfam" id="PF01636"/>
    </source>
</evidence>
<proteinExistence type="inferred from homology"/>
<dbReference type="InterPro" id="IPR005814">
    <property type="entry name" value="Aminotrans_3"/>
</dbReference>
<dbReference type="Gene3D" id="3.40.640.10">
    <property type="entry name" value="Type I PLP-dependent aspartate aminotransferase-like (Major domain)"/>
    <property type="match status" value="1"/>
</dbReference>
<dbReference type="Gene3D" id="3.90.1150.10">
    <property type="entry name" value="Aspartate Aminotransferase, domain 1"/>
    <property type="match status" value="1"/>
</dbReference>
<evidence type="ECO:0000256" key="3">
    <source>
        <dbReference type="ARBA" id="ARBA00022898"/>
    </source>
</evidence>
<dbReference type="PATRIC" id="fig|28229.3.peg.2570"/>
<dbReference type="SUPFAM" id="SSF56112">
    <property type="entry name" value="Protein kinase-like (PK-like)"/>
    <property type="match status" value="1"/>
</dbReference>
<feature type="domain" description="Aminoglycoside phosphotransferase" evidence="4">
    <location>
        <begin position="36"/>
        <end position="263"/>
    </location>
</feature>
<dbReference type="InterPro" id="IPR015421">
    <property type="entry name" value="PyrdxlP-dep_Trfase_major"/>
</dbReference>
<dbReference type="InterPro" id="IPR015422">
    <property type="entry name" value="PyrdxlP-dep_Trfase_small"/>
</dbReference>
<comment type="cofactor">
    <cofactor evidence="1">
        <name>pyridoxal 5'-phosphate</name>
        <dbReference type="ChEBI" id="CHEBI:597326"/>
    </cofactor>
</comment>
<dbReference type="GO" id="GO:0030170">
    <property type="term" value="F:pyridoxal phosphate binding"/>
    <property type="evidence" value="ECO:0007669"/>
    <property type="project" value="InterPro"/>
</dbReference>
<gene>
    <name evidence="5" type="ORF">GAB14E_2850</name>
</gene>
<evidence type="ECO:0000313" key="5">
    <source>
        <dbReference type="EMBL" id="KGJ92262.1"/>
    </source>
</evidence>
<keyword evidence="3" id="KW-0663">Pyridoxal phosphate</keyword>
<dbReference type="InterPro" id="IPR011009">
    <property type="entry name" value="Kinase-like_dom_sf"/>
</dbReference>
<dbReference type="InterPro" id="IPR002575">
    <property type="entry name" value="Aminoglycoside_PTrfase"/>
</dbReference>
<comment type="caution">
    <text evidence="5">The sequence shown here is derived from an EMBL/GenBank/DDBJ whole genome shotgun (WGS) entry which is preliminary data.</text>
</comment>
<dbReference type="Proteomes" id="UP000029868">
    <property type="component" value="Unassembled WGS sequence"/>
</dbReference>
<dbReference type="PANTHER" id="PTHR45688">
    <property type="match status" value="1"/>
</dbReference>
<dbReference type="AlphaFoldDB" id="A0A099KQT9"/>
<dbReference type="EMBL" id="JQEC01000034">
    <property type="protein sequence ID" value="KGJ92262.1"/>
    <property type="molecule type" value="Genomic_DNA"/>
</dbReference>